<dbReference type="InterPro" id="IPR001611">
    <property type="entry name" value="Leu-rich_rpt"/>
</dbReference>
<feature type="compositionally biased region" description="Polar residues" evidence="12">
    <location>
        <begin position="309"/>
        <end position="321"/>
    </location>
</feature>
<keyword evidence="9" id="KW-0675">Receptor</keyword>
<reference evidence="14" key="1">
    <citation type="submission" date="2020-06" db="EMBL/GenBank/DDBJ databases">
        <authorList>
            <consortium name="Plant Systems Biology data submission"/>
        </authorList>
    </citation>
    <scope>NUCLEOTIDE SEQUENCE</scope>
    <source>
        <strain evidence="14">D6</strain>
    </source>
</reference>
<dbReference type="Pfam" id="PF00560">
    <property type="entry name" value="LRR_1"/>
    <property type="match status" value="7"/>
</dbReference>
<comment type="caution">
    <text evidence="14">The sequence shown here is derived from an EMBL/GenBank/DDBJ whole genome shotgun (WGS) entry which is preliminary data.</text>
</comment>
<evidence type="ECO:0000256" key="3">
    <source>
        <dbReference type="ARBA" id="ARBA00022614"/>
    </source>
</evidence>
<evidence type="ECO:0000256" key="7">
    <source>
        <dbReference type="ARBA" id="ARBA00022989"/>
    </source>
</evidence>
<sequence length="1445" mass="159261">MTKEEQEWRKGRESDDRRRNDDEEEKEEIGEPSRGPAKKPPPALAPTSMDSNTDSNAPGNVDALIARARRSAQRTRESRMSHQPARRDTTSTSTPKNEVDVDDFDVLKLVEKRARDDNHSNTHRGPPRHTVSHSAATRRTTSSRTAAAASSPPALRARQTAPAGKLPRTPEEAAVTPGAYSKAPGKDLRRNRAARYSVLKRSHQPSNKSTQQLLQEEEEQEEDHRKLPASAAALPDVDTTAHNEREAQIERKEILQQMHIISSSQIDHRHYSQSGAFLDEHDANDVSQESSNHTDHSSDLDQSKERFSSRSFQEQQTNRNSMLHDDSLQSQHDNAMMAMRTLPDPDDEQEEAPMVQRQQQQTEREEAEHRKRILADTHIISSSTLPPPAPNGHKAPHTRTDTTTNTSKNYEDQHFKGNWMHSSTTSNGDAKRALANSVTTSHATNGSMMMMRIGAGGGNYSPDAEQSPLRGPVMMMMEDGDDYYYNDHLEEDPNYSDYDENWDEDVLPQQPPPTFNDDDDDNGLRGARESIMVEATLVQERSQRTLNSTIFHQDTNVYTEAKAMDSNDIMWAFLTSPKGVLTVCLACLLIIGAIVGMIVGLERTEPAPMPTLAPSLSPSFHPTLSPTQTFTIDMLPVFSQRAIERNPESPQAFAWEWLQADNDMNDYPLSRQLQRYALAAFYFSTSGPRWRDNSHWLNVSVSECHWKSDGNAIGTGFCVNETTRFAMVTSLMLSANGLSGTIPPEISLLTELRVISLGNNAVDGSIPSELGLLTNLRALVIEKSDIGGAIPLSFRRLSRLESLVLSDNDMRGHLRERIFANTTSLKRLELQNNEFLGLLPTSLQHMSLLTDVDISNCRFSGSIPTEIALLSSLVVFRATGNFLRGSVPPLANLTNLLELDLTNNQLTGPLGDLPSSLSRLHLGYNLVTEASFEKIVGLASLSSLDLEGCQLRGTLPTETGVLTTLKHCALSNNRLSGTIPSEVALMTRLDYLGLGNNLLTGKMPSELGTLHYLEVLHLQNNQLSSSIPYQIGHAWNLVNLNFQNNLLSGPIPSQLGNLRLEYLEMSRNQLSGHLPSELGWCQTLVLLSAAHNKYLNGTLPSELGRLSFLEILSLAKTSIYGSIPTSFGKMTTLLSLNLSNCQLGSSLPSELGRLSYLRMLELSHNKFSGTVPSAYGGLRRLEYLGMNRNNFTARRIPSGLGVLRDLTYLGGSGCGFIGSLPSELYGLPKLTALDVSQNNITGPLRPNGRWKSLISLKLFQNEMTGTLATELGMLTVLELLALDFNEFVGRVPSEIGALTLLTSLHLDSNDLSGSLPSELGLLTGVIEFELANNQNLSGSIPSELFGLSNMNEFDLYKTRLTGQEGFPAGRTIPSELALMMCIDYLNNLLTGKIASTCVPSSARQSASVEHPYATWPKLGNNLLSGQIPSQLGNKTVESLPVGTRY</sequence>
<dbReference type="Proteomes" id="UP001153069">
    <property type="component" value="Unassembled WGS sequence"/>
</dbReference>
<name>A0A9N8HCH5_9STRA</name>
<dbReference type="EMBL" id="CAICTM010000301">
    <property type="protein sequence ID" value="CAB9507340.1"/>
    <property type="molecule type" value="Genomic_DNA"/>
</dbReference>
<evidence type="ECO:0000256" key="2">
    <source>
        <dbReference type="ARBA" id="ARBA00022475"/>
    </source>
</evidence>
<keyword evidence="6" id="KW-0677">Repeat</keyword>
<dbReference type="FunFam" id="3.80.10.10:FF:000095">
    <property type="entry name" value="LRR receptor-like serine/threonine-protein kinase GSO1"/>
    <property type="match status" value="1"/>
</dbReference>
<keyword evidence="2" id="KW-1003">Cell membrane</keyword>
<keyword evidence="7 13" id="KW-1133">Transmembrane helix</keyword>
<feature type="region of interest" description="Disordered" evidence="12">
    <location>
        <begin position="1"/>
        <end position="244"/>
    </location>
</feature>
<proteinExistence type="predicted"/>
<dbReference type="GO" id="GO:0005886">
    <property type="term" value="C:plasma membrane"/>
    <property type="evidence" value="ECO:0007669"/>
    <property type="project" value="UniProtKB-SubCell"/>
</dbReference>
<evidence type="ECO:0000256" key="13">
    <source>
        <dbReference type="SAM" id="Phobius"/>
    </source>
</evidence>
<dbReference type="InterPro" id="IPR032675">
    <property type="entry name" value="LRR_dom_sf"/>
</dbReference>
<evidence type="ECO:0000313" key="15">
    <source>
        <dbReference type="Proteomes" id="UP001153069"/>
    </source>
</evidence>
<dbReference type="SUPFAM" id="SSF52047">
    <property type="entry name" value="RNI-like"/>
    <property type="match status" value="2"/>
</dbReference>
<evidence type="ECO:0000256" key="1">
    <source>
        <dbReference type="ARBA" id="ARBA00004236"/>
    </source>
</evidence>
<feature type="compositionally biased region" description="Basic and acidic residues" evidence="12">
    <location>
        <begin position="362"/>
        <end position="375"/>
    </location>
</feature>
<evidence type="ECO:0000256" key="9">
    <source>
        <dbReference type="ARBA" id="ARBA00023170"/>
    </source>
</evidence>
<dbReference type="SMART" id="SM00369">
    <property type="entry name" value="LRR_TYP"/>
    <property type="match status" value="11"/>
</dbReference>
<keyword evidence="5" id="KW-0732">Signal</keyword>
<dbReference type="GO" id="GO:0012505">
    <property type="term" value="C:endomembrane system"/>
    <property type="evidence" value="ECO:0007669"/>
    <property type="project" value="UniProtKB-SubCell"/>
</dbReference>
<keyword evidence="10" id="KW-0325">Glycoprotein</keyword>
<dbReference type="OrthoDB" id="203703at2759"/>
<evidence type="ECO:0000256" key="6">
    <source>
        <dbReference type="ARBA" id="ARBA00022737"/>
    </source>
</evidence>
<protein>
    <submittedName>
        <fullName evidence="14">Leucine rich repeat</fullName>
    </submittedName>
</protein>
<feature type="compositionally biased region" description="Basic and acidic residues" evidence="12">
    <location>
        <begin position="1"/>
        <end position="21"/>
    </location>
</feature>
<dbReference type="PANTHER" id="PTHR48052">
    <property type="entry name" value="UNNAMED PRODUCT"/>
    <property type="match status" value="1"/>
</dbReference>
<evidence type="ECO:0000256" key="8">
    <source>
        <dbReference type="ARBA" id="ARBA00023136"/>
    </source>
</evidence>
<evidence type="ECO:0000256" key="4">
    <source>
        <dbReference type="ARBA" id="ARBA00022692"/>
    </source>
</evidence>
<keyword evidence="15" id="KW-1185">Reference proteome</keyword>
<feature type="compositionally biased region" description="Low complexity" evidence="12">
    <location>
        <begin position="134"/>
        <end position="158"/>
    </location>
</feature>
<keyword evidence="4 13" id="KW-0812">Transmembrane</keyword>
<evidence type="ECO:0000256" key="11">
    <source>
        <dbReference type="ARBA" id="ARBA00037847"/>
    </source>
</evidence>
<feature type="compositionally biased region" description="Basic residues" evidence="12">
    <location>
        <begin position="121"/>
        <end position="131"/>
    </location>
</feature>
<feature type="compositionally biased region" description="Basic and acidic residues" evidence="12">
    <location>
        <begin position="292"/>
        <end position="308"/>
    </location>
</feature>
<gene>
    <name evidence="14" type="ORF">SEMRO_302_G112150.1</name>
</gene>
<feature type="compositionally biased region" description="Basic and acidic residues" evidence="12">
    <location>
        <begin position="105"/>
        <end position="120"/>
    </location>
</feature>
<feature type="compositionally biased region" description="Basic residues" evidence="12">
    <location>
        <begin position="191"/>
        <end position="203"/>
    </location>
</feature>
<keyword evidence="8 13" id="KW-0472">Membrane</keyword>
<evidence type="ECO:0000313" key="14">
    <source>
        <dbReference type="EMBL" id="CAB9507340.1"/>
    </source>
</evidence>
<feature type="region of interest" description="Disordered" evidence="12">
    <location>
        <begin position="284"/>
        <end position="325"/>
    </location>
</feature>
<feature type="compositionally biased region" description="Basic and acidic residues" evidence="12">
    <location>
        <begin position="74"/>
        <end position="89"/>
    </location>
</feature>
<accession>A0A9N8HCH5</accession>
<keyword evidence="3" id="KW-0433">Leucine-rich repeat</keyword>
<dbReference type="Gene3D" id="3.80.10.10">
    <property type="entry name" value="Ribonuclease Inhibitor"/>
    <property type="match status" value="6"/>
</dbReference>
<feature type="transmembrane region" description="Helical" evidence="13">
    <location>
        <begin position="580"/>
        <end position="601"/>
    </location>
</feature>
<feature type="region of interest" description="Disordered" evidence="12">
    <location>
        <begin position="341"/>
        <end position="406"/>
    </location>
</feature>
<feature type="compositionally biased region" description="Polar residues" evidence="12">
    <location>
        <begin position="48"/>
        <end position="58"/>
    </location>
</feature>
<evidence type="ECO:0000256" key="5">
    <source>
        <dbReference type="ARBA" id="ARBA00022729"/>
    </source>
</evidence>
<organism evidence="14 15">
    <name type="scientific">Seminavis robusta</name>
    <dbReference type="NCBI Taxonomy" id="568900"/>
    <lineage>
        <taxon>Eukaryota</taxon>
        <taxon>Sar</taxon>
        <taxon>Stramenopiles</taxon>
        <taxon>Ochrophyta</taxon>
        <taxon>Bacillariophyta</taxon>
        <taxon>Bacillariophyceae</taxon>
        <taxon>Bacillariophycidae</taxon>
        <taxon>Naviculales</taxon>
        <taxon>Naviculaceae</taxon>
        <taxon>Seminavis</taxon>
    </lineage>
</organism>
<dbReference type="PANTHER" id="PTHR48052:SF8">
    <property type="entry name" value="LRR RECEPTOR-LIKE SERINE_THREONINE-PROTEIN KINASE FLS2"/>
    <property type="match status" value="1"/>
</dbReference>
<comment type="subcellular location">
    <subcellularLocation>
        <location evidence="1">Cell membrane</location>
    </subcellularLocation>
    <subcellularLocation>
        <location evidence="11">Endomembrane system</location>
        <topology evidence="11">Single-pass membrane protein</topology>
    </subcellularLocation>
</comment>
<evidence type="ECO:0000256" key="10">
    <source>
        <dbReference type="ARBA" id="ARBA00023180"/>
    </source>
</evidence>
<dbReference type="InterPro" id="IPR003591">
    <property type="entry name" value="Leu-rich_rpt_typical-subtyp"/>
</dbReference>
<dbReference type="FunFam" id="3.80.10.10:FF:000041">
    <property type="entry name" value="LRR receptor-like serine/threonine-protein kinase ERECTA"/>
    <property type="match status" value="4"/>
</dbReference>
<evidence type="ECO:0000256" key="12">
    <source>
        <dbReference type="SAM" id="MobiDB-lite"/>
    </source>
</evidence>